<dbReference type="PANTHER" id="PTHR47577:SF2">
    <property type="entry name" value="THAP DOMAIN CONTAINING 9"/>
    <property type="match status" value="1"/>
</dbReference>
<dbReference type="Pfam" id="PF05699">
    <property type="entry name" value="Dimer_Tnp_hAT"/>
    <property type="match status" value="1"/>
</dbReference>
<dbReference type="GO" id="GO:0046983">
    <property type="term" value="F:protein dimerization activity"/>
    <property type="evidence" value="ECO:0007669"/>
    <property type="project" value="InterPro"/>
</dbReference>
<dbReference type="PANTHER" id="PTHR47577">
    <property type="entry name" value="THAP DOMAIN-CONTAINING PROTEIN 6"/>
    <property type="match status" value="1"/>
</dbReference>
<reference evidence="6 7" key="1">
    <citation type="submission" date="2019-08" db="EMBL/GenBank/DDBJ databases">
        <title>Whole genome of Aphis craccivora.</title>
        <authorList>
            <person name="Voronova N.V."/>
            <person name="Shulinski R.S."/>
            <person name="Bandarenka Y.V."/>
            <person name="Zhorov D.G."/>
            <person name="Warner D."/>
        </authorList>
    </citation>
    <scope>NUCLEOTIDE SEQUENCE [LARGE SCALE GENOMIC DNA]</scope>
    <source>
        <strain evidence="6">180601</strain>
        <tissue evidence="6">Whole Body</tissue>
    </source>
</reference>
<comment type="caution">
    <text evidence="6">The sequence shown here is derived from an EMBL/GenBank/DDBJ whole genome shotgun (WGS) entry which is preliminary data.</text>
</comment>
<evidence type="ECO:0000259" key="1">
    <source>
        <dbReference type="Pfam" id="PF05699"/>
    </source>
</evidence>
<evidence type="ECO:0000259" key="5">
    <source>
        <dbReference type="Pfam" id="PF21789"/>
    </source>
</evidence>
<dbReference type="Pfam" id="PF21789">
    <property type="entry name" value="TNP-like_RNaseH_C"/>
    <property type="match status" value="1"/>
</dbReference>
<evidence type="ECO:0000259" key="2">
    <source>
        <dbReference type="Pfam" id="PF12017"/>
    </source>
</evidence>
<dbReference type="InterPro" id="IPR021896">
    <property type="entry name" value="THAP9-like_HTH"/>
</dbReference>
<evidence type="ECO:0000313" key="7">
    <source>
        <dbReference type="Proteomes" id="UP000478052"/>
    </source>
</evidence>
<feature type="domain" description="HAT C-terminal dimerisation" evidence="1">
    <location>
        <begin position="163"/>
        <end position="226"/>
    </location>
</feature>
<organism evidence="6 7">
    <name type="scientific">Aphis craccivora</name>
    <name type="common">Cowpea aphid</name>
    <dbReference type="NCBI Taxonomy" id="307492"/>
    <lineage>
        <taxon>Eukaryota</taxon>
        <taxon>Metazoa</taxon>
        <taxon>Ecdysozoa</taxon>
        <taxon>Arthropoda</taxon>
        <taxon>Hexapoda</taxon>
        <taxon>Insecta</taxon>
        <taxon>Pterygota</taxon>
        <taxon>Neoptera</taxon>
        <taxon>Paraneoptera</taxon>
        <taxon>Hemiptera</taxon>
        <taxon>Sternorrhyncha</taxon>
        <taxon>Aphidomorpha</taxon>
        <taxon>Aphidoidea</taxon>
        <taxon>Aphididae</taxon>
        <taxon>Aphidini</taxon>
        <taxon>Aphis</taxon>
        <taxon>Aphis</taxon>
    </lineage>
</organism>
<keyword evidence="7" id="KW-1185">Reference proteome</keyword>
<protein>
    <submittedName>
        <fullName evidence="6">Zinc finger BED domain-containing protein 4-like</fullName>
    </submittedName>
</protein>
<dbReference type="Pfam" id="PF21787">
    <property type="entry name" value="TNP-like_RNaseH_N"/>
    <property type="match status" value="1"/>
</dbReference>
<gene>
    <name evidence="6" type="ORF">FWK35_00025177</name>
</gene>
<dbReference type="Pfam" id="PF12017">
    <property type="entry name" value="Tnp_P_element"/>
    <property type="match status" value="1"/>
</dbReference>
<evidence type="ECO:0000259" key="4">
    <source>
        <dbReference type="Pfam" id="PF21788"/>
    </source>
</evidence>
<evidence type="ECO:0000259" key="3">
    <source>
        <dbReference type="Pfam" id="PF21787"/>
    </source>
</evidence>
<dbReference type="InterPro" id="IPR048366">
    <property type="entry name" value="TNP-like_GBD"/>
</dbReference>
<dbReference type="OrthoDB" id="6621548at2759"/>
<accession>A0A6G0Y0W9</accession>
<dbReference type="AlphaFoldDB" id="A0A6G0Y0W9"/>
<sequence length="729" mass="82996">MYNGLFCKILVRASLDLLENPPNSLTTIEWTVIKELCIVLKPFESTTKIASGEITHQVVNDFLTAMNSKNSWGSINHSKTLAKCTFLDPRFKNIPLSSSSNPSLSENIITEITDDVTGIIQKLKLTTTDNTPTTVNNEQEQSVGNDDDEFCIWGSIDSQALLEVQNYLDDALVPRTENPLEWWKKNFYNFPHLSILVRKMFCCQATSVPCERTNDVDVKVEQQSTSNEQGIELLVENKTVSDVSVPSSLKTMKIKVHSVNCDHPQNKCYSDTQYKKNVSSSDEVTAELEKRFGGYPLHLLSHKHKCSKLGKNTLRYSDLMKDYFSKTLYFYLPKAYDYVRKLFTLPYPSTIRRWMSSTRCELGFLSEVFAFLKIEIEKCNWLKDCCLMFDSMAIRKQLIREPSAGKYIGNVVFDDGLENTDLASEVLAFLVLSLTKRFKCPIAYFFVNKITSSALSSLVTSAIIKLHEIEILSLSVHFTVSSNLEVSAIFDARHMLKLARNCLADKGAFKVTYSLIQWQFIMALNNLQNNIGLKFGNKLTSQHLHFRNSIIKVKLAAQSLSSSIADAIEYLRKNGNIEFLNSESTVYFIRQNDRLFDILNSRIPFAKGIKSPINSSNIKSIESSPLKFVLTYKVSQDHLELFFACMRSRGGCNNNPNCSQFKNILRQLLITRNITVKSSNCCDFDECGDEVIEFCSEKRNMKSVQDKPYEEDENEIQVYLHQLNSTHLA</sequence>
<feature type="domain" description="Transposable element P transposase-like RNase H" evidence="3">
    <location>
        <begin position="360"/>
        <end position="477"/>
    </location>
</feature>
<dbReference type="InterPro" id="IPR012337">
    <property type="entry name" value="RNaseH-like_sf"/>
</dbReference>
<feature type="domain" description="Transposable element P transposase-like RNase H C-terminal" evidence="5">
    <location>
        <begin position="632"/>
        <end position="663"/>
    </location>
</feature>
<dbReference type="InterPro" id="IPR008906">
    <property type="entry name" value="HATC_C_dom"/>
</dbReference>
<name>A0A6G0Y0W9_APHCR</name>
<feature type="domain" description="Transposable element P transposase-like GTP-binding insertion" evidence="4">
    <location>
        <begin position="494"/>
        <end position="612"/>
    </location>
</feature>
<dbReference type="SUPFAM" id="SSF53098">
    <property type="entry name" value="Ribonuclease H-like"/>
    <property type="match status" value="1"/>
</dbReference>
<dbReference type="InterPro" id="IPR048367">
    <property type="entry name" value="TNP-like_RNaseH_C"/>
</dbReference>
<dbReference type="Proteomes" id="UP000478052">
    <property type="component" value="Unassembled WGS sequence"/>
</dbReference>
<evidence type="ECO:0000313" key="6">
    <source>
        <dbReference type="EMBL" id="KAF0746951.1"/>
    </source>
</evidence>
<dbReference type="EMBL" id="VUJU01007015">
    <property type="protein sequence ID" value="KAF0746951.1"/>
    <property type="molecule type" value="Genomic_DNA"/>
</dbReference>
<dbReference type="Pfam" id="PF21788">
    <property type="entry name" value="TNP-like_GBD"/>
    <property type="match status" value="1"/>
</dbReference>
<proteinExistence type="predicted"/>
<feature type="domain" description="THAP9-like helix-turn-helix" evidence="2">
    <location>
        <begin position="276"/>
        <end position="354"/>
    </location>
</feature>
<dbReference type="InterPro" id="IPR048365">
    <property type="entry name" value="TNP-like_RNaseH_N"/>
</dbReference>